<gene>
    <name evidence="6" type="ORF">DE4585_03619</name>
</gene>
<protein>
    <recommendedName>
        <fullName evidence="5">Low molecular weight antigen MTB12-like C-terminal domain-containing protein</fullName>
    </recommendedName>
</protein>
<comment type="caution">
    <text evidence="6">The sequence shown here is derived from an EMBL/GenBank/DDBJ whole genome shotgun (WGS) entry which is preliminary data.</text>
</comment>
<reference evidence="6 7" key="1">
    <citation type="journal article" date="2019" name="Sci. Rep.">
        <title>Extended insight into the Mycobacterium chelonae-abscessus complex through whole genome sequencing of Mycobacterium salmoniphilum outbreak and Mycobacterium salmoniphilum-like strains.</title>
        <authorList>
            <person name="Behra P.R.K."/>
            <person name="Das S."/>
            <person name="Pettersson B.M.F."/>
            <person name="Shirreff L."/>
            <person name="DuCote T."/>
            <person name="Jacobsson K.G."/>
            <person name="Ennis D.G."/>
            <person name="Kirsebom L.A."/>
        </authorList>
    </citation>
    <scope>NUCLEOTIDE SEQUENCE [LARGE SCALE GENOMIC DNA]</scope>
    <source>
        <strain evidence="6 7">DE 4585</strain>
    </source>
</reference>
<evidence type="ECO:0000256" key="3">
    <source>
        <dbReference type="SAM" id="MobiDB-lite"/>
    </source>
</evidence>
<organism evidence="6 7">
    <name type="scientific">Mycobacteroides salmoniphilum</name>
    <dbReference type="NCBI Taxonomy" id="404941"/>
    <lineage>
        <taxon>Bacteria</taxon>
        <taxon>Bacillati</taxon>
        <taxon>Actinomycetota</taxon>
        <taxon>Actinomycetes</taxon>
        <taxon>Mycobacteriales</taxon>
        <taxon>Mycobacteriaceae</taxon>
        <taxon>Mycobacteroides</taxon>
    </lineage>
</organism>
<dbReference type="RefSeq" id="WP_134072343.1">
    <property type="nucleotide sequence ID" value="NZ_PECH01000008.1"/>
</dbReference>
<evidence type="ECO:0000313" key="6">
    <source>
        <dbReference type="EMBL" id="TDZ79870.1"/>
    </source>
</evidence>
<proteinExistence type="inferred from homology"/>
<feature type="signal peptide" evidence="4">
    <location>
        <begin position="1"/>
        <end position="37"/>
    </location>
</feature>
<dbReference type="AlphaFoldDB" id="A0A4R8RZJ5"/>
<name>A0A4R8RZJ5_9MYCO</name>
<evidence type="ECO:0000256" key="1">
    <source>
        <dbReference type="ARBA" id="ARBA00022729"/>
    </source>
</evidence>
<evidence type="ECO:0000313" key="7">
    <source>
        <dbReference type="Proteomes" id="UP000295117"/>
    </source>
</evidence>
<dbReference type="Pfam" id="PF26580">
    <property type="entry name" value="Mtb12_C"/>
    <property type="match status" value="1"/>
</dbReference>
<dbReference type="InterPro" id="IPR058644">
    <property type="entry name" value="Mtb12-like_C"/>
</dbReference>
<feature type="domain" description="Low molecular weight antigen MTB12-like C-terminal" evidence="5">
    <location>
        <begin position="61"/>
        <end position="172"/>
    </location>
</feature>
<evidence type="ECO:0000256" key="4">
    <source>
        <dbReference type="SAM" id="SignalP"/>
    </source>
</evidence>
<dbReference type="Proteomes" id="UP000295117">
    <property type="component" value="Unassembled WGS sequence"/>
</dbReference>
<comment type="similarity">
    <text evidence="2">Belongs to the MTB12 family.</text>
</comment>
<sequence precursor="true">MPNGVTWIMARHLQLAVVAAGAAVLALTACSSSNDKAAPASSSATQPASSAAAAAAVPDHPLPDPALLTDVLNRLADPNLPGAEKVTAVQGATPEQLDKFTKAIGDAGFSPLSFTVKDPKWSTETAGDVEAVVTINSPSPKMGGFAVPMSFSPEGQGWKLSKRTSDLLLKTGTSLAGTAAPHEAPPPGAPAPQAPAAPTPTP</sequence>
<feature type="compositionally biased region" description="Pro residues" evidence="3">
    <location>
        <begin position="183"/>
        <end position="202"/>
    </location>
</feature>
<keyword evidence="1 4" id="KW-0732">Signal</keyword>
<feature type="chain" id="PRO_5039670440" description="Low molecular weight antigen MTB12-like C-terminal domain-containing protein" evidence="4">
    <location>
        <begin position="38"/>
        <end position="202"/>
    </location>
</feature>
<evidence type="ECO:0000259" key="5">
    <source>
        <dbReference type="Pfam" id="PF26580"/>
    </source>
</evidence>
<evidence type="ECO:0000256" key="2">
    <source>
        <dbReference type="ARBA" id="ARBA00093774"/>
    </source>
</evidence>
<dbReference type="EMBL" id="PECH01000008">
    <property type="protein sequence ID" value="TDZ79870.1"/>
    <property type="molecule type" value="Genomic_DNA"/>
</dbReference>
<feature type="region of interest" description="Disordered" evidence="3">
    <location>
        <begin position="155"/>
        <end position="202"/>
    </location>
</feature>
<accession>A0A4R8RZJ5</accession>